<dbReference type="GO" id="GO:0004672">
    <property type="term" value="F:protein kinase activity"/>
    <property type="evidence" value="ECO:0007669"/>
    <property type="project" value="InterPro"/>
</dbReference>
<accession>A0A8J8NUA8</accession>
<dbReference type="Proteomes" id="UP000785679">
    <property type="component" value="Unassembled WGS sequence"/>
</dbReference>
<dbReference type="Pfam" id="PF02493">
    <property type="entry name" value="MORN"/>
    <property type="match status" value="4"/>
</dbReference>
<sequence>MGIILYQMVSRQLPFLAMNHSQYIASLQYCELTFPESISNQIQQLISFMLEKDQSKRPTIREVLDHDLIRVQQEEIIYQSTNGDQRLPVIKDQNDSAHSLSTASTQSSDSLLVHQVQQYCFYSTEQTSDNITKPWYNFQQAGLDEFLQMIRDKKQNLLVDIVLNNGLSLVNLNKKANNRSNPIKFMDFEGVTGRYQDQNTKYTDILSSGGVYYGQQLKELRDGYGLLYCVNVDGVHNIYEYNWEGGFPTNGRVTWIKDNKWWIYEGPLDKEYLPNGKGTLKSQDGEFYDGEWLRWNYHGQGKLIYQNGEIYDGEWINHIQHGFGKLTKKNGKILDGQWINNKMFGKFLQFQASGQYIGIVCFEDDKFQYSEEDEEGEGFDFL</sequence>
<protein>
    <recommendedName>
        <fullName evidence="2">Protein kinase domain-containing protein</fullName>
    </recommendedName>
</protein>
<dbReference type="PROSITE" id="PS50011">
    <property type="entry name" value="PROTEIN_KINASE_DOM"/>
    <property type="match status" value="1"/>
</dbReference>
<name>A0A8J8NUA8_HALGN</name>
<dbReference type="Pfam" id="PF00069">
    <property type="entry name" value="Pkinase"/>
    <property type="match status" value="1"/>
</dbReference>
<organism evidence="3 4">
    <name type="scientific">Halteria grandinella</name>
    <dbReference type="NCBI Taxonomy" id="5974"/>
    <lineage>
        <taxon>Eukaryota</taxon>
        <taxon>Sar</taxon>
        <taxon>Alveolata</taxon>
        <taxon>Ciliophora</taxon>
        <taxon>Intramacronucleata</taxon>
        <taxon>Spirotrichea</taxon>
        <taxon>Stichotrichia</taxon>
        <taxon>Sporadotrichida</taxon>
        <taxon>Halteriidae</taxon>
        <taxon>Halteria</taxon>
    </lineage>
</organism>
<dbReference type="SUPFAM" id="SSF82185">
    <property type="entry name" value="Histone H3 K4-specific methyltransferase SET7/9 N-terminal domain"/>
    <property type="match status" value="1"/>
</dbReference>
<dbReference type="AlphaFoldDB" id="A0A8J8NUA8"/>
<dbReference type="PANTHER" id="PTHR23084">
    <property type="entry name" value="PHOSPHATIDYLINOSITOL-4-PHOSPHATE 5-KINASE RELATED"/>
    <property type="match status" value="1"/>
</dbReference>
<evidence type="ECO:0000313" key="3">
    <source>
        <dbReference type="EMBL" id="TNV80849.1"/>
    </source>
</evidence>
<evidence type="ECO:0000259" key="2">
    <source>
        <dbReference type="PROSITE" id="PS50011"/>
    </source>
</evidence>
<dbReference type="GO" id="GO:0005524">
    <property type="term" value="F:ATP binding"/>
    <property type="evidence" value="ECO:0007669"/>
    <property type="project" value="InterPro"/>
</dbReference>
<dbReference type="SUPFAM" id="SSF56112">
    <property type="entry name" value="Protein kinase-like (PK-like)"/>
    <property type="match status" value="1"/>
</dbReference>
<dbReference type="PANTHER" id="PTHR23084:SF263">
    <property type="entry name" value="MORN REPEAT-CONTAINING PROTEIN 1"/>
    <property type="match status" value="1"/>
</dbReference>
<evidence type="ECO:0000313" key="4">
    <source>
        <dbReference type="Proteomes" id="UP000785679"/>
    </source>
</evidence>
<proteinExistence type="predicted"/>
<dbReference type="OrthoDB" id="5970431at2759"/>
<dbReference type="InterPro" id="IPR000719">
    <property type="entry name" value="Prot_kinase_dom"/>
</dbReference>
<keyword evidence="4" id="KW-1185">Reference proteome</keyword>
<keyword evidence="1" id="KW-0677">Repeat</keyword>
<dbReference type="Gene3D" id="1.10.510.10">
    <property type="entry name" value="Transferase(Phosphotransferase) domain 1"/>
    <property type="match status" value="1"/>
</dbReference>
<gene>
    <name evidence="3" type="ORF">FGO68_gene10769</name>
</gene>
<feature type="domain" description="Protein kinase" evidence="2">
    <location>
        <begin position="1"/>
        <end position="69"/>
    </location>
</feature>
<dbReference type="EMBL" id="RRYP01006936">
    <property type="protein sequence ID" value="TNV80849.1"/>
    <property type="molecule type" value="Genomic_DNA"/>
</dbReference>
<dbReference type="InterPro" id="IPR003409">
    <property type="entry name" value="MORN"/>
</dbReference>
<dbReference type="InterPro" id="IPR011009">
    <property type="entry name" value="Kinase-like_dom_sf"/>
</dbReference>
<dbReference type="SMART" id="SM00698">
    <property type="entry name" value="MORN"/>
    <property type="match status" value="3"/>
</dbReference>
<evidence type="ECO:0000256" key="1">
    <source>
        <dbReference type="ARBA" id="ARBA00022737"/>
    </source>
</evidence>
<reference evidence="3" key="1">
    <citation type="submission" date="2019-06" db="EMBL/GenBank/DDBJ databases">
        <authorList>
            <person name="Zheng W."/>
        </authorList>
    </citation>
    <scope>NUCLEOTIDE SEQUENCE</scope>
    <source>
        <strain evidence="3">QDHG01</strain>
    </source>
</reference>
<comment type="caution">
    <text evidence="3">The sequence shown here is derived from an EMBL/GenBank/DDBJ whole genome shotgun (WGS) entry which is preliminary data.</text>
</comment>
<dbReference type="Gene3D" id="2.20.110.10">
    <property type="entry name" value="Histone H3 K4-specific methyltransferase SET7/9 N-terminal domain"/>
    <property type="match status" value="1"/>
</dbReference>